<dbReference type="AlphaFoldDB" id="A0AB39UUN4"/>
<accession>A0AB39UUN4</accession>
<keyword evidence="1" id="KW-0812">Transmembrane</keyword>
<sequence>MLVALRYGFFAGFIAVALEALILVGVVQHLELNLATLPYSYLVGLAATTMLVGEFRDYWQRQIDVLKQSNAYRQIRLDEFTRNYHLLKVSHDRLEMQLAGSGQSLREALRHLQRQLQKADTATFTPQAAKSALDILAEYGSLQRAALLVVEGGILMPGPVAEIGGMTEVDLDDHLVHRCLEIRQLVSIRLELQGKKLDFDTRYLAVIPLLDSEETLRGLVVVQLMPFFAFEDKTLRLLAVLAGRIADFMHFHEMVPGEDDEDAIVFWANLKRALIDRVLYQVPGSLMLMRVTPSDEGERFIELVESIRRGLDLILIRQGDPVQVLVLLPLTDELGLAGYRQRLDDRVREVLGRTVLDLPVSLHRHTLSTEQALAAFLKEHGIHGQ</sequence>
<keyword evidence="1" id="KW-1133">Transmembrane helix</keyword>
<dbReference type="RefSeq" id="WP_369600725.1">
    <property type="nucleotide sequence ID" value="NZ_CP154858.1"/>
</dbReference>
<proteinExistence type="predicted"/>
<feature type="transmembrane region" description="Helical" evidence="1">
    <location>
        <begin position="7"/>
        <end position="27"/>
    </location>
</feature>
<protein>
    <submittedName>
        <fullName evidence="3">PelD GGDEF domain-containing protein</fullName>
    </submittedName>
</protein>
<evidence type="ECO:0000313" key="3">
    <source>
        <dbReference type="EMBL" id="XDT71700.1"/>
    </source>
</evidence>
<dbReference type="InterPro" id="IPR029016">
    <property type="entry name" value="GAF-like_dom_sf"/>
</dbReference>
<dbReference type="Gene3D" id="3.30.450.40">
    <property type="match status" value="1"/>
</dbReference>
<dbReference type="KEGG" id="tcd:AAIA72_12915"/>
<dbReference type="EMBL" id="CP154858">
    <property type="protein sequence ID" value="XDT71700.1"/>
    <property type="molecule type" value="Genomic_DNA"/>
</dbReference>
<gene>
    <name evidence="3" type="ORF">AAIA72_12915</name>
</gene>
<keyword evidence="1" id="KW-0472">Membrane</keyword>
<organism evidence="3">
    <name type="scientific">Thermohahella caldifontis</name>
    <dbReference type="NCBI Taxonomy" id="3142973"/>
    <lineage>
        <taxon>Bacteria</taxon>
        <taxon>Pseudomonadati</taxon>
        <taxon>Pseudomonadota</taxon>
        <taxon>Gammaproteobacteria</taxon>
        <taxon>Oceanospirillales</taxon>
        <taxon>Hahellaceae</taxon>
        <taxon>Thermohahella</taxon>
    </lineage>
</organism>
<dbReference type="InterPro" id="IPR038367">
    <property type="entry name" value="PelD_GGDEF_sf"/>
</dbReference>
<evidence type="ECO:0000256" key="1">
    <source>
        <dbReference type="SAM" id="Phobius"/>
    </source>
</evidence>
<name>A0AB39UUN4_9GAMM</name>
<feature type="domain" description="PelD GGDEF" evidence="2">
    <location>
        <begin position="266"/>
        <end position="376"/>
    </location>
</feature>
<dbReference type="InterPro" id="IPR031583">
    <property type="entry name" value="PelD_GGDEF"/>
</dbReference>
<dbReference type="SUPFAM" id="SSF55781">
    <property type="entry name" value="GAF domain-like"/>
    <property type="match status" value="1"/>
</dbReference>
<dbReference type="Pfam" id="PF16963">
    <property type="entry name" value="PelD_GGDEF"/>
    <property type="match status" value="1"/>
</dbReference>
<dbReference type="Gene3D" id="3.30.70.2880">
    <property type="match status" value="1"/>
</dbReference>
<reference evidence="3" key="1">
    <citation type="submission" date="2024-05" db="EMBL/GenBank/DDBJ databases">
        <title>Genome sequencing of novel strain.</title>
        <authorList>
            <person name="Ganbat D."/>
            <person name="Ganbat S."/>
            <person name="Lee S.-J."/>
        </authorList>
    </citation>
    <scope>NUCLEOTIDE SEQUENCE</scope>
    <source>
        <strain evidence="3">SMD15-11</strain>
    </source>
</reference>
<evidence type="ECO:0000259" key="2">
    <source>
        <dbReference type="Pfam" id="PF16963"/>
    </source>
</evidence>